<name>A0ACC3CDH3_PYRYE</name>
<organism evidence="1 2">
    <name type="scientific">Pyropia yezoensis</name>
    <name type="common">Susabi-nori</name>
    <name type="synonym">Porphyra yezoensis</name>
    <dbReference type="NCBI Taxonomy" id="2788"/>
    <lineage>
        <taxon>Eukaryota</taxon>
        <taxon>Rhodophyta</taxon>
        <taxon>Bangiophyceae</taxon>
        <taxon>Bangiales</taxon>
        <taxon>Bangiaceae</taxon>
        <taxon>Pyropia</taxon>
    </lineage>
</organism>
<protein>
    <submittedName>
        <fullName evidence="1">Uncharacterized protein</fullName>
    </submittedName>
</protein>
<dbReference type="Proteomes" id="UP000798662">
    <property type="component" value="Chromosome 3"/>
</dbReference>
<reference evidence="1" key="1">
    <citation type="submission" date="2019-11" db="EMBL/GenBank/DDBJ databases">
        <title>Nori genome reveals adaptations in red seaweeds to the harsh intertidal environment.</title>
        <authorList>
            <person name="Wang D."/>
            <person name="Mao Y."/>
        </authorList>
    </citation>
    <scope>NUCLEOTIDE SEQUENCE</scope>
    <source>
        <tissue evidence="1">Gametophyte</tissue>
    </source>
</reference>
<dbReference type="EMBL" id="CM020620">
    <property type="protein sequence ID" value="KAK1867999.1"/>
    <property type="molecule type" value="Genomic_DNA"/>
</dbReference>
<accession>A0ACC3CDH3</accession>
<comment type="caution">
    <text evidence="1">The sequence shown here is derived from an EMBL/GenBank/DDBJ whole genome shotgun (WGS) entry which is preliminary data.</text>
</comment>
<sequence>MARPLHAAPHGASSEKAEAHPAVLAAPSAPVDVAPPSDALAYDDEEGDDLDGEETTPVWRRVIPRAAAVTAAYVSMGTAVYMGLEGWSPVDAAFFAVQAALCVGYSGVALTSSASELFTAAYVLTGNVLASGAIALFVQASVARTAEAGRPGVAAEGGGEGMAAAALATVPRGDGRRADSVGRDAATVAATVRRRGSPQSPHSECKVDELRGVALLIADALTIVSLLRSLSLPQTFEAAVEVLYLGGGGSKVLLDEDLETLGLVDADGAVEPSPPAQTDSSTPPPGVADLRRELAAFVSDVAGSAIGRVLSGYTLLWTWIGVGALFFATHDGLPPARALLASVSSLTTFGLISPHPDDVGHVFTIVFLVSGVAIYATTLGRVADVLRLEWEIEQQRGAARRRRRQRDVAAVSPPRCDVGTGAATTACGGLSWAEYLEHRLLQRGVRRTLLAEIREEYEQL</sequence>
<evidence type="ECO:0000313" key="1">
    <source>
        <dbReference type="EMBL" id="KAK1867999.1"/>
    </source>
</evidence>
<evidence type="ECO:0000313" key="2">
    <source>
        <dbReference type="Proteomes" id="UP000798662"/>
    </source>
</evidence>
<proteinExistence type="predicted"/>
<gene>
    <name evidence="1" type="ORF">I4F81_010496</name>
</gene>
<keyword evidence="2" id="KW-1185">Reference proteome</keyword>